<comment type="caution">
    <text evidence="1">The sequence shown here is derived from an EMBL/GenBank/DDBJ whole genome shotgun (WGS) entry which is preliminary data.</text>
</comment>
<gene>
    <name evidence="1" type="ORF">EV680_11553</name>
</gene>
<protein>
    <submittedName>
        <fullName evidence="1">Uncharacterized protein</fullName>
    </submittedName>
</protein>
<reference evidence="1 2" key="1">
    <citation type="submission" date="2019-03" db="EMBL/GenBank/DDBJ databases">
        <title>Genomic Encyclopedia of Type Strains, Phase IV (KMG-IV): sequencing the most valuable type-strain genomes for metagenomic binning, comparative biology and taxonomic classification.</title>
        <authorList>
            <person name="Goeker M."/>
        </authorList>
    </citation>
    <scope>NUCLEOTIDE SEQUENCE [LARGE SCALE GENOMIC DNA]</scope>
    <source>
        <strain evidence="1 2">DSM 17474</strain>
    </source>
</reference>
<dbReference type="Proteomes" id="UP000294721">
    <property type="component" value="Unassembled WGS sequence"/>
</dbReference>
<keyword evidence="2" id="KW-1185">Reference proteome</keyword>
<organism evidence="1 2">
    <name type="scientific">Uruburuella suis</name>
    <dbReference type="NCBI Taxonomy" id="252130"/>
    <lineage>
        <taxon>Bacteria</taxon>
        <taxon>Pseudomonadati</taxon>
        <taxon>Pseudomonadota</taxon>
        <taxon>Betaproteobacteria</taxon>
        <taxon>Neisseriales</taxon>
        <taxon>Neisseriaceae</taxon>
        <taxon>Uruburuella</taxon>
    </lineage>
</organism>
<name>A0ABY2C3P4_9NEIS</name>
<sequence length="42" mass="4893">MHTHHARQRANHTHLKTALLHRLAALQAYFFQWASGRLKTTA</sequence>
<proteinExistence type="predicted"/>
<accession>A0ABY2C3P4</accession>
<evidence type="ECO:0000313" key="2">
    <source>
        <dbReference type="Proteomes" id="UP000294721"/>
    </source>
</evidence>
<dbReference type="EMBL" id="SLXE01000015">
    <property type="protein sequence ID" value="TCP05997.1"/>
    <property type="molecule type" value="Genomic_DNA"/>
</dbReference>
<evidence type="ECO:0000313" key="1">
    <source>
        <dbReference type="EMBL" id="TCP05997.1"/>
    </source>
</evidence>